<dbReference type="InterPro" id="IPR036028">
    <property type="entry name" value="SH3-like_dom_sf"/>
</dbReference>
<evidence type="ECO:0000256" key="2">
    <source>
        <dbReference type="PROSITE-ProRule" id="PRU00192"/>
    </source>
</evidence>
<dbReference type="GO" id="GO:0051666">
    <property type="term" value="P:actin cortical patch localization"/>
    <property type="evidence" value="ECO:0007669"/>
    <property type="project" value="InterPro"/>
</dbReference>
<keyword evidence="5" id="KW-1185">Reference proteome</keyword>
<evidence type="ECO:0000256" key="1">
    <source>
        <dbReference type="ARBA" id="ARBA00022443"/>
    </source>
</evidence>
<dbReference type="SMART" id="SM00326">
    <property type="entry name" value="SH3"/>
    <property type="match status" value="1"/>
</dbReference>
<gene>
    <name evidence="4" type="ORF">METBISCDRAFT_25271</name>
</gene>
<dbReference type="Gene3D" id="2.30.30.40">
    <property type="entry name" value="SH3 Domains"/>
    <property type="match status" value="1"/>
</dbReference>
<dbReference type="Proteomes" id="UP000268321">
    <property type="component" value="Unassembled WGS sequence"/>
</dbReference>
<dbReference type="GO" id="GO:0008289">
    <property type="term" value="F:lipid binding"/>
    <property type="evidence" value="ECO:0007669"/>
    <property type="project" value="TreeGrafter"/>
</dbReference>
<keyword evidence="1 2" id="KW-0728">SH3 domain</keyword>
<dbReference type="SUPFAM" id="SSF50044">
    <property type="entry name" value="SH3-domain"/>
    <property type="match status" value="1"/>
</dbReference>
<dbReference type="PRINTS" id="PR00452">
    <property type="entry name" value="SH3DOMAIN"/>
</dbReference>
<evidence type="ECO:0000259" key="3">
    <source>
        <dbReference type="PROSITE" id="PS50002"/>
    </source>
</evidence>
<dbReference type="PANTHER" id="PTHR47174">
    <property type="entry name" value="BRIDGING INTEGRATOR 3"/>
    <property type="match status" value="1"/>
</dbReference>
<dbReference type="AlphaFoldDB" id="A0A4P9ZKU6"/>
<evidence type="ECO:0000313" key="5">
    <source>
        <dbReference type="Proteomes" id="UP000268321"/>
    </source>
</evidence>
<proteinExistence type="predicted"/>
<dbReference type="GO" id="GO:0031097">
    <property type="term" value="C:medial cortex"/>
    <property type="evidence" value="ECO:0007669"/>
    <property type="project" value="TreeGrafter"/>
</dbReference>
<dbReference type="InterPro" id="IPR001452">
    <property type="entry name" value="SH3_domain"/>
</dbReference>
<sequence length="908" mass="103115">MARNIRTKPCANCKKSKVRCEYTKTLPCVRYVQSCMAATFLFLIKLPVDFCDEVVTLHEAQLLFQFFDQNISQQLFGFELRNFRVDELWMSSPILVGAMCTIALIHFSDAALSSKQPYLQEHLRRLCTSAIFDAAPNSDLEVLNDIVRFTGLALQLAEEHHFNEVQPGNAKNNALGHKYRLKWRYILYILDGQQSMTFHRQALLFSSDDAVQSNRKLLIPERKAAALEEPAEQTLRDMVVEHICAVEEALKGNAWDLLNPKVFWIPSKSNLELEKWMVLWTVLLAPMNSVTTWMSKSTLIYYNFSKMHINSMALHRLQVDNCHSGILFPKCNRHRFLDTVSPPTKTEDAAADSGEFMTNTEVATKDCAMLDLNITTSAAQTVLSLVLSNPDISDNLNAPANMLSGDEEDEDHFRRMFDHLKMIKTLQRIIYLNFPTDKTFGGRLLRSLGELFDERITNLHREIGAAPLQIHTKAELINAASTLRFEQDANKMYAWPAAHPGHSRLERIVTKFVPEPVHNLVYGNTIRVPRYWRQQKKVCVKTFDSELEELVEELDAIDDACHEMLQIHKVHCGIAGELIASSQRVVNSFHILTHSGVSNATNEKDAARTSWEIAQSYQIALEETNMDLREIIVPISHEIGAKISQLLELLVQVHKQVNRRDALLAHYEALLDKYDAMTIQCATKSLSPRQKLEYAGLERAVDSAKADYTACNAMICLELPYFFMLVRQFMEPVLELLYFVHLTLAYQTLLNFAPLASDMHIDDELDLASFLADLVAEFRMPDSQVLDNLKIVRSHKEYLEQLVRRAADAPCAREDEFCRALYDFHSEVAEDLEFRLGSIIRVLGKSGNWWEGEVEGRTGIFPRNYVQSCAVPERAGHALSPAPARNSAPAFAAVHTQDVPEAAQKVLA</sequence>
<protein>
    <recommendedName>
        <fullName evidence="3">SH3 domain-containing protein</fullName>
    </recommendedName>
</protein>
<dbReference type="GO" id="GO:0006897">
    <property type="term" value="P:endocytosis"/>
    <property type="evidence" value="ECO:0007669"/>
    <property type="project" value="InterPro"/>
</dbReference>
<dbReference type="GO" id="GO:0043332">
    <property type="term" value="C:mating projection tip"/>
    <property type="evidence" value="ECO:0007669"/>
    <property type="project" value="TreeGrafter"/>
</dbReference>
<dbReference type="GO" id="GO:0097320">
    <property type="term" value="P:plasma membrane tubulation"/>
    <property type="evidence" value="ECO:0007669"/>
    <property type="project" value="TreeGrafter"/>
</dbReference>
<reference evidence="5" key="1">
    <citation type="journal article" date="2018" name="Nat. Microbiol.">
        <title>Leveraging single-cell genomics to expand the fungal tree of life.</title>
        <authorList>
            <person name="Ahrendt S.R."/>
            <person name="Quandt C.A."/>
            <person name="Ciobanu D."/>
            <person name="Clum A."/>
            <person name="Salamov A."/>
            <person name="Andreopoulos B."/>
            <person name="Cheng J.F."/>
            <person name="Woyke T."/>
            <person name="Pelin A."/>
            <person name="Henrissat B."/>
            <person name="Reynolds N.K."/>
            <person name="Benny G.L."/>
            <person name="Smith M.E."/>
            <person name="James T.Y."/>
            <person name="Grigoriev I.V."/>
        </authorList>
    </citation>
    <scope>NUCLEOTIDE SEQUENCE [LARGE SCALE GENOMIC DNA]</scope>
    <source>
        <strain evidence="5">Baker2002</strain>
    </source>
</reference>
<dbReference type="Gene3D" id="1.20.1270.60">
    <property type="entry name" value="Arfaptin homology (AH) domain/BAR domain"/>
    <property type="match status" value="1"/>
</dbReference>
<dbReference type="GO" id="GO:0030479">
    <property type="term" value="C:actin cortical patch"/>
    <property type="evidence" value="ECO:0007669"/>
    <property type="project" value="TreeGrafter"/>
</dbReference>
<feature type="domain" description="SH3" evidence="3">
    <location>
        <begin position="813"/>
        <end position="871"/>
    </location>
</feature>
<dbReference type="Pfam" id="PF07653">
    <property type="entry name" value="SH3_2"/>
    <property type="match status" value="1"/>
</dbReference>
<name>A0A4P9ZKU6_9ASCO</name>
<dbReference type="EMBL" id="ML004428">
    <property type="protein sequence ID" value="RKP33091.1"/>
    <property type="molecule type" value="Genomic_DNA"/>
</dbReference>
<dbReference type="InterPro" id="IPR027267">
    <property type="entry name" value="AH/BAR_dom_sf"/>
</dbReference>
<evidence type="ECO:0000313" key="4">
    <source>
        <dbReference type="EMBL" id="RKP33091.1"/>
    </source>
</evidence>
<dbReference type="GO" id="GO:1990528">
    <property type="term" value="C:Rvs161p-Rvs167p complex"/>
    <property type="evidence" value="ECO:0007669"/>
    <property type="project" value="TreeGrafter"/>
</dbReference>
<dbReference type="OrthoDB" id="4060227at2759"/>
<dbReference type="SUPFAM" id="SSF103657">
    <property type="entry name" value="BAR/IMD domain-like"/>
    <property type="match status" value="1"/>
</dbReference>
<dbReference type="PANTHER" id="PTHR47174:SF1">
    <property type="entry name" value="REDUCED VIABILITY UPON STARVATION PROTEIN 167"/>
    <property type="match status" value="1"/>
</dbReference>
<accession>A0A4P9ZKU6</accession>
<organism evidence="4 5">
    <name type="scientific">Metschnikowia bicuspidata</name>
    <dbReference type="NCBI Taxonomy" id="27322"/>
    <lineage>
        <taxon>Eukaryota</taxon>
        <taxon>Fungi</taxon>
        <taxon>Dikarya</taxon>
        <taxon>Ascomycota</taxon>
        <taxon>Saccharomycotina</taxon>
        <taxon>Pichiomycetes</taxon>
        <taxon>Metschnikowiaceae</taxon>
        <taxon>Metschnikowia</taxon>
    </lineage>
</organism>
<dbReference type="PROSITE" id="PS50002">
    <property type="entry name" value="SH3"/>
    <property type="match status" value="1"/>
</dbReference>
<dbReference type="InterPro" id="IPR046982">
    <property type="entry name" value="BIN3/RVS161-like"/>
</dbReference>